<dbReference type="SUPFAM" id="SSF51735">
    <property type="entry name" value="NAD(P)-binding Rossmann-fold domains"/>
    <property type="match status" value="1"/>
</dbReference>
<dbReference type="PANTHER" id="PTHR43715:SF1">
    <property type="entry name" value="GDP-MANNOSE 4,6 DEHYDRATASE"/>
    <property type="match status" value="1"/>
</dbReference>
<evidence type="ECO:0000259" key="6">
    <source>
        <dbReference type="Pfam" id="PF16363"/>
    </source>
</evidence>
<evidence type="ECO:0000256" key="3">
    <source>
        <dbReference type="ARBA" id="ARBA00011989"/>
    </source>
</evidence>
<comment type="cofactor">
    <cofactor evidence="1">
        <name>NADP(+)</name>
        <dbReference type="ChEBI" id="CHEBI:58349"/>
    </cofactor>
</comment>
<dbReference type="HAMAP" id="MF_00955">
    <property type="entry name" value="GDP_Man_dehydratase"/>
    <property type="match status" value="1"/>
</dbReference>
<reference evidence="7" key="1">
    <citation type="submission" date="2018-06" db="EMBL/GenBank/DDBJ databases">
        <authorList>
            <person name="Zhirakovskaya E."/>
        </authorList>
    </citation>
    <scope>NUCLEOTIDE SEQUENCE</scope>
</reference>
<dbReference type="AlphaFoldDB" id="A0A3B0QXT6"/>
<dbReference type="Gene3D" id="3.40.50.720">
    <property type="entry name" value="NAD(P)-binding Rossmann-like Domain"/>
    <property type="match status" value="1"/>
</dbReference>
<keyword evidence="5 7" id="KW-0456">Lyase</keyword>
<dbReference type="PANTHER" id="PTHR43715">
    <property type="entry name" value="GDP-MANNOSE 4,6-DEHYDRATASE"/>
    <property type="match status" value="1"/>
</dbReference>
<dbReference type="EMBL" id="UOEA01000077">
    <property type="protein sequence ID" value="VAV84901.1"/>
    <property type="molecule type" value="Genomic_DNA"/>
</dbReference>
<evidence type="ECO:0000313" key="7">
    <source>
        <dbReference type="EMBL" id="VAV84901.1"/>
    </source>
</evidence>
<dbReference type="GO" id="GO:0008446">
    <property type="term" value="F:GDP-mannose 4,6-dehydratase activity"/>
    <property type="evidence" value="ECO:0007669"/>
    <property type="project" value="UniProtKB-EC"/>
</dbReference>
<proteinExistence type="inferred from homology"/>
<evidence type="ECO:0000256" key="4">
    <source>
        <dbReference type="ARBA" id="ARBA00022857"/>
    </source>
</evidence>
<name>A0A3B0QXT6_9ZZZZ</name>
<dbReference type="GO" id="GO:0042351">
    <property type="term" value="P:'de novo' GDP-L-fucose biosynthetic process"/>
    <property type="evidence" value="ECO:0007669"/>
    <property type="project" value="TreeGrafter"/>
</dbReference>
<evidence type="ECO:0000256" key="2">
    <source>
        <dbReference type="ARBA" id="ARBA00009263"/>
    </source>
</evidence>
<dbReference type="EC" id="4.2.1.47" evidence="3"/>
<evidence type="ECO:0000256" key="1">
    <source>
        <dbReference type="ARBA" id="ARBA00001937"/>
    </source>
</evidence>
<dbReference type="CDD" id="cd05260">
    <property type="entry name" value="GDP_MD_SDR_e"/>
    <property type="match status" value="1"/>
</dbReference>
<feature type="domain" description="NAD(P)-binding" evidence="6">
    <location>
        <begin position="5"/>
        <end position="344"/>
    </location>
</feature>
<dbReference type="Gene3D" id="3.90.25.10">
    <property type="entry name" value="UDP-galactose 4-epimerase, domain 1"/>
    <property type="match status" value="1"/>
</dbReference>
<organism evidence="7">
    <name type="scientific">hydrothermal vent metagenome</name>
    <dbReference type="NCBI Taxonomy" id="652676"/>
    <lineage>
        <taxon>unclassified sequences</taxon>
        <taxon>metagenomes</taxon>
        <taxon>ecological metagenomes</taxon>
    </lineage>
</organism>
<dbReference type="Pfam" id="PF16363">
    <property type="entry name" value="GDP_Man_Dehyd"/>
    <property type="match status" value="1"/>
</dbReference>
<keyword evidence="4" id="KW-0521">NADP</keyword>
<dbReference type="InterPro" id="IPR006368">
    <property type="entry name" value="GDP_Man_deHydtase"/>
</dbReference>
<evidence type="ECO:0000256" key="5">
    <source>
        <dbReference type="ARBA" id="ARBA00023239"/>
    </source>
</evidence>
<protein>
    <recommendedName>
        <fullName evidence="3">GDP-mannose 4,6-dehydratase</fullName>
        <ecNumber evidence="3">4.2.1.47</ecNumber>
    </recommendedName>
</protein>
<gene>
    <name evidence="7" type="ORF">MNBD_DELTA01-838</name>
</gene>
<dbReference type="FunFam" id="3.40.50.720:FF:000102">
    <property type="entry name" value="GDP-mannose 4,6-dehydratase"/>
    <property type="match status" value="1"/>
</dbReference>
<dbReference type="NCBIfam" id="TIGR01472">
    <property type="entry name" value="gmd"/>
    <property type="match status" value="1"/>
</dbReference>
<dbReference type="InterPro" id="IPR016040">
    <property type="entry name" value="NAD(P)-bd_dom"/>
</dbReference>
<sequence length="379" mass="42142">MKRALITGITGQDGSYLAEFLLGKGYEVHGVIRRASSFNTGRIDHIYEDPQHAGKRLFLHYGDLTDSSQIDNLIYNIAPDEVYNLAAQSHVRVSFDMPEYTGEVAGLGTTRLLEAIRRSGGKARFYQASSSEMFGAAAAPQNEMTPFQPRSPYAAAKLYAYWMTVNYRDGYDIFACNGILFNHESPRRGETFVTRKITRAVAAILAGRQERLYLGNLDAKRDWGFAPEYVECQWLMLQQDEPGDYVVGTGESHTVREFLEAAFQCVGVELEWRGGGVAEKGYAKAVDLPPGVSSELKAGGLLIEIDERYYRPTEVSVLEADIKKVKQALGWSPKVTFKELVSIMVDSDLIQAGIAPTGRAEDILKAKGILWTKNMLTVR</sequence>
<dbReference type="InterPro" id="IPR036291">
    <property type="entry name" value="NAD(P)-bd_dom_sf"/>
</dbReference>
<accession>A0A3B0QXT6</accession>
<comment type="similarity">
    <text evidence="2">Belongs to the NAD(P)-dependent epimerase/dehydratase family. GDP-mannose 4,6-dehydratase subfamily.</text>
</comment>